<dbReference type="RefSeq" id="WP_312745524.1">
    <property type="nucleotide sequence ID" value="NZ_CP116968.1"/>
</dbReference>
<dbReference type="InterPro" id="IPR001375">
    <property type="entry name" value="Peptidase_S9_cat"/>
</dbReference>
<dbReference type="PANTHER" id="PTHR43358:SF4">
    <property type="entry name" value="ALPHA_BETA HYDROLASE FOLD-1 DOMAIN-CONTAINING PROTEIN"/>
    <property type="match status" value="1"/>
</dbReference>
<dbReference type="Proteomes" id="UP001302494">
    <property type="component" value="Chromosome"/>
</dbReference>
<dbReference type="PANTHER" id="PTHR43358">
    <property type="entry name" value="ALPHA/BETA-HYDROLASE"/>
    <property type="match status" value="1"/>
</dbReference>
<dbReference type="AlphaFoldDB" id="A0AA96GKY0"/>
<name>A0AA96GKY0_9BACT</name>
<evidence type="ECO:0000313" key="2">
    <source>
        <dbReference type="EMBL" id="WNM62275.1"/>
    </source>
</evidence>
<dbReference type="InterPro" id="IPR052920">
    <property type="entry name" value="DNA-binding_regulatory"/>
</dbReference>
<dbReference type="SUPFAM" id="SSF53474">
    <property type="entry name" value="alpha/beta-Hydrolases"/>
    <property type="match status" value="1"/>
</dbReference>
<accession>A0AA96GKY0</accession>
<evidence type="ECO:0000259" key="1">
    <source>
        <dbReference type="Pfam" id="PF00326"/>
    </source>
</evidence>
<sequence length="304" mass="34048">MSWKLLYWILGLIVLLPFFNFLLGVHPPRFQTDDDPKRYGLDYESVSFPTSDGLTLRGWFIPAASASRESLRQGGMAWNTCGTVLVGHGYPFDKANILRHALFLHPRFHLLLFDFRYFGESDGAYTTAGLLETRDVQAAVEYVKSRNDVNPKSIGALGFSMSASAFIMAQHPDVKAIVADSPYATLEGLIARQFFFFPGFTKWPLVALTKFYSRLFLGVRVNDAAPAEVVRNLNTPLLVIHGDADSQVPLEHSRTIYANADPEKTALWIVPGADHGFAHGLEGPRYELRVREFFEQHLCPAAHT</sequence>
<evidence type="ECO:0000313" key="3">
    <source>
        <dbReference type="Proteomes" id="UP001302494"/>
    </source>
</evidence>
<reference evidence="2 3" key="1">
    <citation type="submission" date="2023-01" db="EMBL/GenBank/DDBJ databases">
        <title>Cultivation and genomic characterization of new, ubiquitous marine nitrite-oxidizing bacteria from the Nitrospirales.</title>
        <authorList>
            <person name="Mueller A.J."/>
            <person name="Daebeler A."/>
            <person name="Herbold C.W."/>
            <person name="Kirkegaard R.H."/>
            <person name="Daims H."/>
        </authorList>
    </citation>
    <scope>NUCLEOTIDE SEQUENCE [LARGE SCALE GENOMIC DNA]</scope>
    <source>
        <strain evidence="2 3">DK</strain>
    </source>
</reference>
<protein>
    <submittedName>
        <fullName evidence="2">Prolyl oligopeptidase family serine peptidase</fullName>
    </submittedName>
</protein>
<dbReference type="KEGG" id="nneo:PQG83_00590"/>
<dbReference type="InterPro" id="IPR029058">
    <property type="entry name" value="AB_hydrolase_fold"/>
</dbReference>
<dbReference type="EMBL" id="CP116968">
    <property type="protein sequence ID" value="WNM62275.1"/>
    <property type="molecule type" value="Genomic_DNA"/>
</dbReference>
<gene>
    <name evidence="2" type="ORF">PQG83_00590</name>
</gene>
<dbReference type="Pfam" id="PF00326">
    <property type="entry name" value="Peptidase_S9"/>
    <property type="match status" value="1"/>
</dbReference>
<organism evidence="2 3">
    <name type="scientific">Candidatus Nitrospira neomarina</name>
    <dbReference type="NCBI Taxonomy" id="3020899"/>
    <lineage>
        <taxon>Bacteria</taxon>
        <taxon>Pseudomonadati</taxon>
        <taxon>Nitrospirota</taxon>
        <taxon>Nitrospiria</taxon>
        <taxon>Nitrospirales</taxon>
        <taxon>Nitrospiraceae</taxon>
        <taxon>Nitrospira</taxon>
    </lineage>
</organism>
<keyword evidence="3" id="KW-1185">Reference proteome</keyword>
<dbReference type="GO" id="GO:0006508">
    <property type="term" value="P:proteolysis"/>
    <property type="evidence" value="ECO:0007669"/>
    <property type="project" value="InterPro"/>
</dbReference>
<dbReference type="Gene3D" id="3.40.50.1820">
    <property type="entry name" value="alpha/beta hydrolase"/>
    <property type="match status" value="1"/>
</dbReference>
<dbReference type="GO" id="GO:0008236">
    <property type="term" value="F:serine-type peptidase activity"/>
    <property type="evidence" value="ECO:0007669"/>
    <property type="project" value="InterPro"/>
</dbReference>
<proteinExistence type="predicted"/>
<feature type="domain" description="Peptidase S9 prolyl oligopeptidase catalytic" evidence="1">
    <location>
        <begin position="129"/>
        <end position="298"/>
    </location>
</feature>